<name>W4FP96_APHAT</name>
<organism evidence="1">
    <name type="scientific">Aphanomyces astaci</name>
    <name type="common">Crayfish plague agent</name>
    <dbReference type="NCBI Taxonomy" id="112090"/>
    <lineage>
        <taxon>Eukaryota</taxon>
        <taxon>Sar</taxon>
        <taxon>Stramenopiles</taxon>
        <taxon>Oomycota</taxon>
        <taxon>Saprolegniomycetes</taxon>
        <taxon>Saprolegniales</taxon>
        <taxon>Verrucalvaceae</taxon>
        <taxon>Aphanomyces</taxon>
    </lineage>
</organism>
<proteinExistence type="predicted"/>
<dbReference type="VEuPathDB" id="FungiDB:H257_14922"/>
<gene>
    <name evidence="1" type="ORF">H257_14922</name>
</gene>
<dbReference type="OrthoDB" id="77801at2759"/>
<accession>W4FP96</accession>
<protein>
    <submittedName>
        <fullName evidence="1">Uncharacterized protein</fullName>
    </submittedName>
</protein>
<dbReference type="GeneID" id="20816918"/>
<dbReference type="AlphaFoldDB" id="W4FP96"/>
<dbReference type="EMBL" id="KI913177">
    <property type="protein sequence ID" value="ETV69295.1"/>
    <property type="molecule type" value="Genomic_DNA"/>
</dbReference>
<dbReference type="RefSeq" id="XP_009841152.1">
    <property type="nucleotide sequence ID" value="XM_009842850.1"/>
</dbReference>
<evidence type="ECO:0000313" key="1">
    <source>
        <dbReference type="EMBL" id="ETV69295.1"/>
    </source>
</evidence>
<reference evidence="1" key="1">
    <citation type="submission" date="2013-12" db="EMBL/GenBank/DDBJ databases">
        <title>The Genome Sequence of Aphanomyces astaci APO3.</title>
        <authorList>
            <consortium name="The Broad Institute Genomics Platform"/>
            <person name="Russ C."/>
            <person name="Tyler B."/>
            <person name="van West P."/>
            <person name="Dieguez-Uribeondo J."/>
            <person name="Young S.K."/>
            <person name="Zeng Q."/>
            <person name="Gargeya S."/>
            <person name="Fitzgerald M."/>
            <person name="Abouelleil A."/>
            <person name="Alvarado L."/>
            <person name="Chapman S.B."/>
            <person name="Gainer-Dewar J."/>
            <person name="Goldberg J."/>
            <person name="Griggs A."/>
            <person name="Gujja S."/>
            <person name="Hansen M."/>
            <person name="Howarth C."/>
            <person name="Imamovic A."/>
            <person name="Ireland A."/>
            <person name="Larimer J."/>
            <person name="McCowan C."/>
            <person name="Murphy C."/>
            <person name="Pearson M."/>
            <person name="Poon T.W."/>
            <person name="Priest M."/>
            <person name="Roberts A."/>
            <person name="Saif S."/>
            <person name="Shea T."/>
            <person name="Sykes S."/>
            <person name="Wortman J."/>
            <person name="Nusbaum C."/>
            <person name="Birren B."/>
        </authorList>
    </citation>
    <scope>NUCLEOTIDE SEQUENCE [LARGE SCALE GENOMIC DNA]</scope>
    <source>
        <strain evidence="1">APO3</strain>
    </source>
</reference>
<sequence>MLDLYLALKDGAWLHAEDPDVYAFSHLPSHSSNVLVTVDDRRTMTATKKLSMYYSGGVVYPRFREDDTIHVVVVVAIPSPLPNDEKVAVALPLPEEFQYDLSKIPVDTCVDTSALSAALEPLG</sequence>